<dbReference type="InterPro" id="IPR054201">
    <property type="entry name" value="DUF6906"/>
</dbReference>
<evidence type="ECO:0000313" key="2">
    <source>
        <dbReference type="EMBL" id="DAF92388.1"/>
    </source>
</evidence>
<proteinExistence type="predicted"/>
<name>A0A8S5UD82_9CAUD</name>
<dbReference type="Pfam" id="PF21847">
    <property type="entry name" value="DUF6906"/>
    <property type="match status" value="1"/>
</dbReference>
<accession>A0A8S5UD82</accession>
<evidence type="ECO:0000259" key="1">
    <source>
        <dbReference type="Pfam" id="PF21847"/>
    </source>
</evidence>
<feature type="domain" description="DUF6906" evidence="1">
    <location>
        <begin position="1"/>
        <end position="47"/>
    </location>
</feature>
<sequence>MKNGKLPTRNQKNIMKSHGLDPEKYLVVKNTQEMMEVIARSDLKKREMYGTKLRTRKLHKV</sequence>
<protein>
    <recommendedName>
        <fullName evidence="1">DUF6906 domain-containing protein</fullName>
    </recommendedName>
</protein>
<reference evidence="2" key="1">
    <citation type="journal article" date="2021" name="Proc. Natl. Acad. Sci. U.S.A.">
        <title>A Catalog of Tens of Thousands of Viruses from Human Metagenomes Reveals Hidden Associations with Chronic Diseases.</title>
        <authorList>
            <person name="Tisza M.J."/>
            <person name="Buck C.B."/>
        </authorList>
    </citation>
    <scope>NUCLEOTIDE SEQUENCE</scope>
    <source>
        <strain evidence="2">CtOpw2</strain>
    </source>
</reference>
<organism evidence="2">
    <name type="scientific">Myoviridae sp. ctOpw2</name>
    <dbReference type="NCBI Taxonomy" id="2825093"/>
    <lineage>
        <taxon>Viruses</taxon>
        <taxon>Duplodnaviria</taxon>
        <taxon>Heunggongvirae</taxon>
        <taxon>Uroviricota</taxon>
        <taxon>Caudoviricetes</taxon>
    </lineage>
</organism>
<dbReference type="EMBL" id="BK016065">
    <property type="protein sequence ID" value="DAF92388.1"/>
    <property type="molecule type" value="Genomic_DNA"/>
</dbReference>